<gene>
    <name evidence="5" type="ORF">F971_01658</name>
</gene>
<dbReference type="InterPro" id="IPR000485">
    <property type="entry name" value="AsnC-type_HTH_dom"/>
</dbReference>
<evidence type="ECO:0000256" key="2">
    <source>
        <dbReference type="ARBA" id="ARBA00023125"/>
    </source>
</evidence>
<dbReference type="SUPFAM" id="SSF54909">
    <property type="entry name" value="Dimeric alpha+beta barrel"/>
    <property type="match status" value="1"/>
</dbReference>
<dbReference type="Pfam" id="PF01037">
    <property type="entry name" value="AsnC_trans_reg"/>
    <property type="match status" value="1"/>
</dbReference>
<dbReference type="SMART" id="SM00344">
    <property type="entry name" value="HTH_ASNC"/>
    <property type="match status" value="1"/>
</dbReference>
<organism evidence="5 6">
    <name type="scientific">Acinetobacter vivianii</name>
    <dbReference type="NCBI Taxonomy" id="1776742"/>
    <lineage>
        <taxon>Bacteria</taxon>
        <taxon>Pseudomonadati</taxon>
        <taxon>Pseudomonadota</taxon>
        <taxon>Gammaproteobacteria</taxon>
        <taxon>Moraxellales</taxon>
        <taxon>Moraxellaceae</taxon>
        <taxon>Acinetobacter</taxon>
    </lineage>
</organism>
<dbReference type="InterPro" id="IPR019887">
    <property type="entry name" value="Tscrpt_reg_AsnC/Lrp_C"/>
</dbReference>
<keyword evidence="1" id="KW-0805">Transcription regulation</keyword>
<proteinExistence type="predicted"/>
<keyword evidence="3" id="KW-0804">Transcription</keyword>
<dbReference type="Proteomes" id="UP000013049">
    <property type="component" value="Unassembled WGS sequence"/>
</dbReference>
<accession>N8WBK4</accession>
<dbReference type="HOGENOM" id="CLU_091233_0_1_6"/>
<dbReference type="PANTHER" id="PTHR30154:SF34">
    <property type="entry name" value="TRANSCRIPTIONAL REGULATOR AZLB"/>
    <property type="match status" value="1"/>
</dbReference>
<comment type="caution">
    <text evidence="5">The sequence shown here is derived from an EMBL/GenBank/DDBJ whole genome shotgun (WGS) entry which is preliminary data.</text>
</comment>
<dbReference type="GO" id="GO:0043565">
    <property type="term" value="F:sequence-specific DNA binding"/>
    <property type="evidence" value="ECO:0007669"/>
    <property type="project" value="InterPro"/>
</dbReference>
<dbReference type="Pfam" id="PF13404">
    <property type="entry name" value="HTH_AsnC-type"/>
    <property type="match status" value="1"/>
</dbReference>
<dbReference type="PROSITE" id="PS50956">
    <property type="entry name" value="HTH_ASNC_2"/>
    <property type="match status" value="1"/>
</dbReference>
<dbReference type="InterPro" id="IPR036390">
    <property type="entry name" value="WH_DNA-bd_sf"/>
</dbReference>
<evidence type="ECO:0000313" key="6">
    <source>
        <dbReference type="Proteomes" id="UP000013049"/>
    </source>
</evidence>
<protein>
    <recommendedName>
        <fullName evidence="4">HTH asnC-type domain-containing protein</fullName>
    </recommendedName>
</protein>
<feature type="domain" description="HTH asnC-type" evidence="4">
    <location>
        <begin position="21"/>
        <end position="82"/>
    </location>
</feature>
<dbReference type="SUPFAM" id="SSF46785">
    <property type="entry name" value="Winged helix' DNA-binding domain"/>
    <property type="match status" value="1"/>
</dbReference>
<dbReference type="GO" id="GO:0043200">
    <property type="term" value="P:response to amino acid"/>
    <property type="evidence" value="ECO:0007669"/>
    <property type="project" value="TreeGrafter"/>
</dbReference>
<dbReference type="PATRIC" id="fig|1217712.3.peg.1593"/>
<dbReference type="EMBL" id="APPC01000016">
    <property type="protein sequence ID" value="ENU92672.1"/>
    <property type="molecule type" value="Genomic_DNA"/>
</dbReference>
<dbReference type="Gene3D" id="1.10.10.10">
    <property type="entry name" value="Winged helix-like DNA-binding domain superfamily/Winged helix DNA-binding domain"/>
    <property type="match status" value="1"/>
</dbReference>
<evidence type="ECO:0000259" key="4">
    <source>
        <dbReference type="PROSITE" id="PS50956"/>
    </source>
</evidence>
<dbReference type="InterPro" id="IPR036388">
    <property type="entry name" value="WH-like_DNA-bd_sf"/>
</dbReference>
<keyword evidence="2" id="KW-0238">DNA-binding</keyword>
<name>N8WBK4_9GAMM</name>
<dbReference type="PRINTS" id="PR00033">
    <property type="entry name" value="HTHASNC"/>
</dbReference>
<evidence type="ECO:0000256" key="3">
    <source>
        <dbReference type="ARBA" id="ARBA00023163"/>
    </source>
</evidence>
<evidence type="ECO:0000313" key="5">
    <source>
        <dbReference type="EMBL" id="ENU92672.1"/>
    </source>
</evidence>
<dbReference type="InterPro" id="IPR011008">
    <property type="entry name" value="Dimeric_a/b-barrel"/>
</dbReference>
<sequence length="170" mass="19818">MSKLLYIFLRMRDLIVSDISLDQFDYAILRQLQHDNKMSHRKIAELVNLSQASVQRRIARLEEEQVIEKNCAVLNPKKFGEKITSIIEVRLAEDRSIVMDRAKQYFANVDEIQQCYFVNGGVSFIIIMISDTLSHFEALVRKHFADNQDVRTYRTLIVLDRVKVGLELSI</sequence>
<dbReference type="eggNOG" id="COG1522">
    <property type="taxonomic scope" value="Bacteria"/>
</dbReference>
<dbReference type="GO" id="GO:0005829">
    <property type="term" value="C:cytosol"/>
    <property type="evidence" value="ECO:0007669"/>
    <property type="project" value="TreeGrafter"/>
</dbReference>
<dbReference type="PANTHER" id="PTHR30154">
    <property type="entry name" value="LEUCINE-RESPONSIVE REGULATORY PROTEIN"/>
    <property type="match status" value="1"/>
</dbReference>
<dbReference type="AlphaFoldDB" id="N8WBK4"/>
<reference evidence="5 6" key="1">
    <citation type="submission" date="2013-02" db="EMBL/GenBank/DDBJ databases">
        <title>The Genome Sequence of Acinetobacter sp. NIPH 758.</title>
        <authorList>
            <consortium name="The Broad Institute Genome Sequencing Platform"/>
            <consortium name="The Broad Institute Genome Sequencing Center for Infectious Disease"/>
            <person name="Cerqueira G."/>
            <person name="Feldgarden M."/>
            <person name="Courvalin P."/>
            <person name="Perichon B."/>
            <person name="Grillot-Courvalin C."/>
            <person name="Clermont D."/>
            <person name="Rocha E."/>
            <person name="Yoon E.-J."/>
            <person name="Nemec A."/>
            <person name="Walker B."/>
            <person name="Young S.K."/>
            <person name="Zeng Q."/>
            <person name="Gargeya S."/>
            <person name="Fitzgerald M."/>
            <person name="Haas B."/>
            <person name="Abouelleil A."/>
            <person name="Alvarado L."/>
            <person name="Arachchi H.M."/>
            <person name="Berlin A.M."/>
            <person name="Chapman S.B."/>
            <person name="Dewar J."/>
            <person name="Goldberg J."/>
            <person name="Griggs A."/>
            <person name="Gujja S."/>
            <person name="Hansen M."/>
            <person name="Howarth C."/>
            <person name="Imamovic A."/>
            <person name="Larimer J."/>
            <person name="McCowan C."/>
            <person name="Murphy C."/>
            <person name="Neiman D."/>
            <person name="Pearson M."/>
            <person name="Priest M."/>
            <person name="Roberts A."/>
            <person name="Saif S."/>
            <person name="Shea T."/>
            <person name="Sisk P."/>
            <person name="Sykes S."/>
            <person name="Wortman J."/>
            <person name="Nusbaum C."/>
            <person name="Birren B."/>
        </authorList>
    </citation>
    <scope>NUCLEOTIDE SEQUENCE [LARGE SCALE GENOMIC DNA]</scope>
    <source>
        <strain evidence="5 6">NIPH 758</strain>
    </source>
</reference>
<dbReference type="Gene3D" id="3.30.70.920">
    <property type="match status" value="1"/>
</dbReference>
<dbReference type="InterPro" id="IPR019888">
    <property type="entry name" value="Tscrpt_reg_AsnC-like"/>
</dbReference>
<evidence type="ECO:0000256" key="1">
    <source>
        <dbReference type="ARBA" id="ARBA00023015"/>
    </source>
</evidence>